<evidence type="ECO:0000256" key="1">
    <source>
        <dbReference type="ARBA" id="ARBA00023186"/>
    </source>
</evidence>
<dbReference type="InterPro" id="IPR020945">
    <property type="entry name" value="DMSO/NO3_reduct_chaperone"/>
</dbReference>
<evidence type="ECO:0000313" key="3">
    <source>
        <dbReference type="Proteomes" id="UP000248134"/>
    </source>
</evidence>
<organism evidence="2 3">
    <name type="scientific">Rhodopseudomonas palustris</name>
    <dbReference type="NCBI Taxonomy" id="1076"/>
    <lineage>
        <taxon>Bacteria</taxon>
        <taxon>Pseudomonadati</taxon>
        <taxon>Pseudomonadota</taxon>
        <taxon>Alphaproteobacteria</taxon>
        <taxon>Hyphomicrobiales</taxon>
        <taxon>Nitrobacteraceae</taxon>
        <taxon>Rhodopseudomonas</taxon>
    </lineage>
</organism>
<proteinExistence type="predicted"/>
<dbReference type="InterPro" id="IPR036411">
    <property type="entry name" value="TorD-like_sf"/>
</dbReference>
<dbReference type="InterPro" id="IPR050289">
    <property type="entry name" value="TorD/DmsD_chaperones"/>
</dbReference>
<gene>
    <name evidence="2" type="ORF">DNX69_15525</name>
</gene>
<sequence>MSSFDPDGADTVLTSEWLAKQFLAPPDAEQVRSIRSLRGQIALREIGASLNQQQAADTICQMLNADSSESVAETLQRRHVALFEGMFRQRCVLPYASVWDGTDRLGGPAVTRMKRLMRDLDIHLDSACKEMPDHLGICLAVLAEALRQERKDVVSALLSDLRGWVPRFSEALIQADGPNYCGNLARFLVPLLDRIGQGLCSETGHEQDNARDYERAGYDQ</sequence>
<dbReference type="Proteomes" id="UP000248134">
    <property type="component" value="Unassembled WGS sequence"/>
</dbReference>
<name>A0A323UIG0_RHOPL</name>
<dbReference type="SUPFAM" id="SSF89155">
    <property type="entry name" value="TorD-like"/>
    <property type="match status" value="1"/>
</dbReference>
<dbReference type="OrthoDB" id="7926125at2"/>
<dbReference type="RefSeq" id="WP_110786852.1">
    <property type="nucleotide sequence ID" value="NZ_QKQS01000023.1"/>
</dbReference>
<reference evidence="2 3" key="1">
    <citation type="submission" date="2018-06" db="EMBL/GenBank/DDBJ databases">
        <title>Draft Whole-Genome Sequence of the purple photosynthetic bacterium Rhodospeudomonas palustris XCP.</title>
        <authorList>
            <person name="Rayyan A."/>
            <person name="Meyer T.E."/>
            <person name="Kyndt J.A."/>
        </authorList>
    </citation>
    <scope>NUCLEOTIDE SEQUENCE [LARGE SCALE GENOMIC DNA]</scope>
    <source>
        <strain evidence="2 3">XCP</strain>
    </source>
</reference>
<dbReference type="PANTHER" id="PTHR34227:SF1">
    <property type="entry name" value="DIMETHYL SULFOXIDE REDUCTASE CHAPERONE-RELATED"/>
    <property type="match status" value="1"/>
</dbReference>
<dbReference type="Pfam" id="PF02613">
    <property type="entry name" value="Nitrate_red_del"/>
    <property type="match status" value="1"/>
</dbReference>
<protein>
    <submittedName>
        <fullName evidence="2">Uncharacterized protein</fullName>
    </submittedName>
</protein>
<comment type="caution">
    <text evidence="2">The sequence shown here is derived from an EMBL/GenBank/DDBJ whole genome shotgun (WGS) entry which is preliminary data.</text>
</comment>
<keyword evidence="1" id="KW-0143">Chaperone</keyword>
<dbReference type="AlphaFoldDB" id="A0A323UIG0"/>
<accession>A0A323UIG0</accession>
<dbReference type="Gene3D" id="1.10.3480.10">
    <property type="entry name" value="TorD-like"/>
    <property type="match status" value="1"/>
</dbReference>
<dbReference type="EMBL" id="QKQS01000023">
    <property type="protein sequence ID" value="PZA10756.1"/>
    <property type="molecule type" value="Genomic_DNA"/>
</dbReference>
<evidence type="ECO:0000313" key="2">
    <source>
        <dbReference type="EMBL" id="PZA10756.1"/>
    </source>
</evidence>
<dbReference type="PANTHER" id="PTHR34227">
    <property type="entry name" value="CHAPERONE PROTEIN YCDY"/>
    <property type="match status" value="1"/>
</dbReference>